<organism evidence="2 3">
    <name type="scientific">Entomospira culicis</name>
    <dbReference type="NCBI Taxonomy" id="2719989"/>
    <lineage>
        <taxon>Bacteria</taxon>
        <taxon>Pseudomonadati</taxon>
        <taxon>Spirochaetota</taxon>
        <taxon>Spirochaetia</taxon>
        <taxon>Spirochaetales</taxon>
        <taxon>Spirochaetaceae</taxon>
        <taxon>Entomospira</taxon>
    </lineage>
</organism>
<dbReference type="RefSeq" id="WP_167695312.1">
    <property type="nucleotide sequence ID" value="NZ_CP118181.1"/>
</dbReference>
<dbReference type="Gene3D" id="3.30.70.1440">
    <property type="entry name" value="Multidrug efflux transporter AcrB pore domain"/>
    <property type="match status" value="1"/>
</dbReference>
<protein>
    <submittedName>
        <fullName evidence="2">Efflux RND transporter permease subunit</fullName>
    </submittedName>
</protein>
<gene>
    <name evidence="2" type="ORF">HCT48_03170</name>
</gene>
<feature type="transmembrane region" description="Helical" evidence="1">
    <location>
        <begin position="879"/>
        <end position="900"/>
    </location>
</feature>
<dbReference type="SUPFAM" id="SSF82866">
    <property type="entry name" value="Multidrug efflux transporter AcrB transmembrane domain"/>
    <property type="match status" value="2"/>
</dbReference>
<comment type="caution">
    <text evidence="2">The sequence shown here is derived from an EMBL/GenBank/DDBJ whole genome shotgun (WGS) entry which is preliminary data.</text>
</comment>
<dbReference type="PANTHER" id="PTHR32063:SF0">
    <property type="entry name" value="SWARMING MOTILITY PROTEIN SWRC"/>
    <property type="match status" value="1"/>
</dbReference>
<dbReference type="Gene3D" id="1.20.1640.10">
    <property type="entry name" value="Multidrug efflux transporter AcrB transmembrane domain"/>
    <property type="match status" value="2"/>
</dbReference>
<keyword evidence="1" id="KW-0472">Membrane</keyword>
<accession>A0A968KU69</accession>
<dbReference type="Gene3D" id="3.30.70.1320">
    <property type="entry name" value="Multidrug efflux transporter AcrB pore domain like"/>
    <property type="match status" value="1"/>
</dbReference>
<dbReference type="EMBL" id="JAATLM010000001">
    <property type="protein sequence ID" value="NIZ69214.1"/>
    <property type="molecule type" value="Genomic_DNA"/>
</dbReference>
<feature type="transmembrane region" description="Helical" evidence="1">
    <location>
        <begin position="364"/>
        <end position="384"/>
    </location>
</feature>
<keyword evidence="1" id="KW-0812">Transmembrane</keyword>
<dbReference type="Gene3D" id="3.30.70.1430">
    <property type="entry name" value="Multidrug efflux transporter AcrB pore domain"/>
    <property type="match status" value="2"/>
</dbReference>
<feature type="transmembrane region" description="Helical" evidence="1">
    <location>
        <begin position="938"/>
        <end position="960"/>
    </location>
</feature>
<evidence type="ECO:0000313" key="3">
    <source>
        <dbReference type="Proteomes" id="UP000778951"/>
    </source>
</evidence>
<feature type="transmembrane region" description="Helical" evidence="1">
    <location>
        <begin position="390"/>
        <end position="411"/>
    </location>
</feature>
<reference evidence="2" key="1">
    <citation type="submission" date="2020-03" db="EMBL/GenBank/DDBJ databases">
        <title>Spirochaetal bacteria isolated from arthropods constitute a novel genus Entomospira genus novum within the order Spirochaetales.</title>
        <authorList>
            <person name="Grana-Miraglia L."/>
            <person name="Sikutova S."/>
            <person name="Fingerle V."/>
            <person name="Sing A."/>
            <person name="Castillo-Ramirez S."/>
            <person name="Margos G."/>
            <person name="Rudolf I."/>
        </authorList>
    </citation>
    <scope>NUCLEOTIDE SEQUENCE</scope>
    <source>
        <strain evidence="2">BR149</strain>
    </source>
</reference>
<dbReference type="AlphaFoldDB" id="A0A968KU69"/>
<dbReference type="Gene3D" id="3.30.2090.10">
    <property type="entry name" value="Multidrug efflux transporter AcrB TolC docking domain, DN and DC subdomains"/>
    <property type="match status" value="2"/>
</dbReference>
<keyword evidence="1" id="KW-1133">Transmembrane helix</keyword>
<dbReference type="GO" id="GO:0005886">
    <property type="term" value="C:plasma membrane"/>
    <property type="evidence" value="ECO:0007669"/>
    <property type="project" value="TreeGrafter"/>
</dbReference>
<dbReference type="PRINTS" id="PR00702">
    <property type="entry name" value="ACRIFLAVINRP"/>
</dbReference>
<dbReference type="InterPro" id="IPR001036">
    <property type="entry name" value="Acrflvin-R"/>
</dbReference>
<dbReference type="InterPro" id="IPR027463">
    <property type="entry name" value="AcrB_DN_DC_subdom"/>
</dbReference>
<dbReference type="Pfam" id="PF00873">
    <property type="entry name" value="ACR_tran"/>
    <property type="match status" value="2"/>
</dbReference>
<feature type="transmembrane region" description="Helical" evidence="1">
    <location>
        <begin position="473"/>
        <end position="500"/>
    </location>
</feature>
<evidence type="ECO:0000313" key="2">
    <source>
        <dbReference type="EMBL" id="NIZ69214.1"/>
    </source>
</evidence>
<evidence type="ECO:0000256" key="1">
    <source>
        <dbReference type="SAM" id="Phobius"/>
    </source>
</evidence>
<feature type="transmembrane region" description="Helical" evidence="1">
    <location>
        <begin position="907"/>
        <end position="926"/>
    </location>
</feature>
<feature type="transmembrane region" description="Helical" evidence="1">
    <location>
        <begin position="338"/>
        <end position="357"/>
    </location>
</feature>
<dbReference type="PANTHER" id="PTHR32063">
    <property type="match status" value="1"/>
</dbReference>
<feature type="transmembrane region" description="Helical" evidence="1">
    <location>
        <begin position="980"/>
        <end position="1001"/>
    </location>
</feature>
<proteinExistence type="predicted"/>
<name>A0A968KU69_9SPIO</name>
<sequence length="1046" mass="115173">MKRFIELLINNRRAGFLILALLLVAGIIFIGQTPVSFYPRTQKPAFFVQVSATGVAAEDMYNDYNAKIQSAILAIADLESSSVTYFTGRGGFIAINLEFPWRMSIAEAELATQSFVSQLTSILPNSFNKPLFGARSDGGASGELSIALYSSMLTNEEIYMEALTLFEDDINNLSEVDILDISPIQQLKAEVTFHPDTLLSYGFTVDSILNRVSSEYRTVSMGNFQDGRKSFTVRSLSSISNIFDLEKIPVGTVGKQTILLGNVAEVKVFYDLPRNVYRVDGEPAIVINVTPKQGESVKVMAEKVLAIINEKMPLFSQTVEADVLLNPAQFIDVAINNVLNSAIIGAILAMIVTLLFLGVFRNTFIVVSAIPISIIYAFIFLYNFDISINLISLSGLALAVGMSLDAAIVVMENIHRHRLENARLPNPLPIKEVITKATAEVAQPVFMSALTTIAVFLPLRYTSPLAAAILGDLALAIIFTLITSVFVSFTVLPLLAYYFFRPSKNAKNIPQEREPQPDSWMLRLSHAVMGFLLKLYKGGLSFFLGSKLRGIILLSSSVVLFALSLLIVTTGQIPFLIMEEPNSANLNIKLTHSDVDNINDFILEVEPIEDQIMDLIGKHLSTRLLKTSGTNQGTLSLGFTSAKHAEEALEILQSHLISDNTWTFVVSQYNPAAMPLPDTFAVQVAVSGASQEKIFHYLEQIVDLTLRVQNAEGTRAYTSIFSIPSTTPTSELIFRARDEVFIDLPEYTKARLTSLITTYLNGSRPVTFLLDDGQEMRPLFRFPALSSKEDVGNILIPYNNMALPVSHFFTIEEDQGLSMISITDQITLTEIRGRTPKNTLPADLVRYERELEDLIKEHITFDAGYSYRMLDARAITNDAIRSLAVALVISVLLVFLVLTIQFNSFKLSLIILLAIPLGIIGAIFSLDATNLSISINSMLGMILLGGIAINNSLLIVDFYIHDTQSRSKKEAIIHACMLRFPAILSTTVTTLLAMLPLAIAIGDGANVIQSLGVAVSGGLLLSTFFTLFVIPVTLFLFSKERNVQNY</sequence>
<dbReference type="SUPFAM" id="SSF82714">
    <property type="entry name" value="Multidrug efflux transporter AcrB TolC docking domain, DN and DC subdomains"/>
    <property type="match status" value="1"/>
</dbReference>
<dbReference type="Proteomes" id="UP000778951">
    <property type="component" value="Unassembled WGS sequence"/>
</dbReference>
<feature type="transmembrane region" description="Helical" evidence="1">
    <location>
        <begin position="548"/>
        <end position="568"/>
    </location>
</feature>
<feature type="transmembrane region" description="Helical" evidence="1">
    <location>
        <begin position="1013"/>
        <end position="1037"/>
    </location>
</feature>
<dbReference type="GO" id="GO:0042910">
    <property type="term" value="F:xenobiotic transmembrane transporter activity"/>
    <property type="evidence" value="ECO:0007669"/>
    <property type="project" value="TreeGrafter"/>
</dbReference>
<keyword evidence="3" id="KW-1185">Reference proteome</keyword>